<dbReference type="Pfam" id="PF02892">
    <property type="entry name" value="zf-BED"/>
    <property type="match status" value="1"/>
</dbReference>
<keyword evidence="2 4" id="KW-0863">Zinc-finger</keyword>
<evidence type="ECO:0000259" key="5">
    <source>
        <dbReference type="PROSITE" id="PS50808"/>
    </source>
</evidence>
<proteinExistence type="predicted"/>
<gene>
    <name evidence="6" type="ORF">DERYTH_LOCUS19407</name>
</gene>
<keyword evidence="7" id="KW-1185">Reference proteome</keyword>
<dbReference type="PROSITE" id="PS50808">
    <property type="entry name" value="ZF_BED"/>
    <property type="match status" value="1"/>
</dbReference>
<dbReference type="Proteomes" id="UP000789405">
    <property type="component" value="Unassembled WGS sequence"/>
</dbReference>
<organism evidence="6 7">
    <name type="scientific">Dentiscutata erythropus</name>
    <dbReference type="NCBI Taxonomy" id="1348616"/>
    <lineage>
        <taxon>Eukaryota</taxon>
        <taxon>Fungi</taxon>
        <taxon>Fungi incertae sedis</taxon>
        <taxon>Mucoromycota</taxon>
        <taxon>Glomeromycotina</taxon>
        <taxon>Glomeromycetes</taxon>
        <taxon>Diversisporales</taxon>
        <taxon>Gigasporaceae</taxon>
        <taxon>Dentiscutata</taxon>
    </lineage>
</organism>
<reference evidence="6" key="1">
    <citation type="submission" date="2021-06" db="EMBL/GenBank/DDBJ databases">
        <authorList>
            <person name="Kallberg Y."/>
            <person name="Tangrot J."/>
            <person name="Rosling A."/>
        </authorList>
    </citation>
    <scope>NUCLEOTIDE SEQUENCE</scope>
    <source>
        <strain evidence="6">MA453B</strain>
    </source>
</reference>
<sequence length="46" mass="4952">SPAANNTTTTTATSSTISSRNTSAVWDHFTLLSNELKAKCKYCKSI</sequence>
<dbReference type="AlphaFoldDB" id="A0A9N9JH23"/>
<accession>A0A9N9JH23</accession>
<name>A0A9N9JH23_9GLOM</name>
<keyword evidence="1" id="KW-0479">Metal-binding</keyword>
<keyword evidence="3" id="KW-0862">Zinc</keyword>
<dbReference type="InterPro" id="IPR003656">
    <property type="entry name" value="Znf_BED"/>
</dbReference>
<dbReference type="EMBL" id="CAJVPY010021205">
    <property type="protein sequence ID" value="CAG8778750.1"/>
    <property type="molecule type" value="Genomic_DNA"/>
</dbReference>
<feature type="non-terminal residue" evidence="6">
    <location>
        <position position="1"/>
    </location>
</feature>
<evidence type="ECO:0000256" key="4">
    <source>
        <dbReference type="PROSITE-ProRule" id="PRU00027"/>
    </source>
</evidence>
<feature type="domain" description="BED-type" evidence="5">
    <location>
        <begin position="20"/>
        <end position="46"/>
    </location>
</feature>
<evidence type="ECO:0000313" key="6">
    <source>
        <dbReference type="EMBL" id="CAG8778750.1"/>
    </source>
</evidence>
<dbReference type="GO" id="GO:0003677">
    <property type="term" value="F:DNA binding"/>
    <property type="evidence" value="ECO:0007669"/>
    <property type="project" value="InterPro"/>
</dbReference>
<evidence type="ECO:0000256" key="3">
    <source>
        <dbReference type="ARBA" id="ARBA00022833"/>
    </source>
</evidence>
<dbReference type="GO" id="GO:0008270">
    <property type="term" value="F:zinc ion binding"/>
    <property type="evidence" value="ECO:0007669"/>
    <property type="project" value="UniProtKB-KW"/>
</dbReference>
<comment type="caution">
    <text evidence="6">The sequence shown here is derived from an EMBL/GenBank/DDBJ whole genome shotgun (WGS) entry which is preliminary data.</text>
</comment>
<evidence type="ECO:0000256" key="1">
    <source>
        <dbReference type="ARBA" id="ARBA00022723"/>
    </source>
</evidence>
<protein>
    <submittedName>
        <fullName evidence="6">18785_t:CDS:1</fullName>
    </submittedName>
</protein>
<evidence type="ECO:0000256" key="2">
    <source>
        <dbReference type="ARBA" id="ARBA00022771"/>
    </source>
</evidence>
<evidence type="ECO:0000313" key="7">
    <source>
        <dbReference type="Proteomes" id="UP000789405"/>
    </source>
</evidence>